<comment type="caution">
    <text evidence="1">The sequence shown here is derived from an EMBL/GenBank/DDBJ whole genome shotgun (WGS) entry which is preliminary data.</text>
</comment>
<dbReference type="Pfam" id="PF13563">
    <property type="entry name" value="2_5_RNA_ligase2"/>
    <property type="match status" value="1"/>
</dbReference>
<dbReference type="AlphaFoldDB" id="A0A7W3LHZ0"/>
<keyword evidence="1" id="KW-0436">Ligase</keyword>
<dbReference type="Gene3D" id="3.90.1140.10">
    <property type="entry name" value="Cyclic phosphodiesterase"/>
    <property type="match status" value="1"/>
</dbReference>
<evidence type="ECO:0000313" key="1">
    <source>
        <dbReference type="EMBL" id="MBA8948502.1"/>
    </source>
</evidence>
<protein>
    <submittedName>
        <fullName evidence="1">2'-5' RNA ligase</fullName>
    </submittedName>
</protein>
<dbReference type="RefSeq" id="WP_182841128.1">
    <property type="nucleotide sequence ID" value="NZ_BAAALP010000074.1"/>
</dbReference>
<keyword evidence="2" id="KW-1185">Reference proteome</keyword>
<dbReference type="InterPro" id="IPR009097">
    <property type="entry name" value="Cyclic_Pdiesterase"/>
</dbReference>
<dbReference type="Proteomes" id="UP000572680">
    <property type="component" value="Unassembled WGS sequence"/>
</dbReference>
<reference evidence="1 2" key="1">
    <citation type="submission" date="2020-08" db="EMBL/GenBank/DDBJ databases">
        <title>Genomic Encyclopedia of Type Strains, Phase IV (KMG-IV): sequencing the most valuable type-strain genomes for metagenomic binning, comparative biology and taxonomic classification.</title>
        <authorList>
            <person name="Goeker M."/>
        </authorList>
    </citation>
    <scope>NUCLEOTIDE SEQUENCE [LARGE SCALE GENOMIC DNA]</scope>
    <source>
        <strain evidence="1 2">DSM 44197</strain>
    </source>
</reference>
<dbReference type="GO" id="GO:0016874">
    <property type="term" value="F:ligase activity"/>
    <property type="evidence" value="ECO:0007669"/>
    <property type="project" value="UniProtKB-KW"/>
</dbReference>
<dbReference type="SUPFAM" id="SSF55144">
    <property type="entry name" value="LigT-like"/>
    <property type="match status" value="1"/>
</dbReference>
<name>A0A7W3LHZ0_ACTNM</name>
<organism evidence="1 2">
    <name type="scientific">Actinomadura namibiensis</name>
    <dbReference type="NCBI Taxonomy" id="182080"/>
    <lineage>
        <taxon>Bacteria</taxon>
        <taxon>Bacillati</taxon>
        <taxon>Actinomycetota</taxon>
        <taxon>Actinomycetes</taxon>
        <taxon>Streptosporangiales</taxon>
        <taxon>Thermomonosporaceae</taxon>
        <taxon>Actinomadura</taxon>
    </lineage>
</organism>
<dbReference type="EMBL" id="JACJIA010000001">
    <property type="protein sequence ID" value="MBA8948502.1"/>
    <property type="molecule type" value="Genomic_DNA"/>
</dbReference>
<gene>
    <name evidence="1" type="ORF">HNR61_000100</name>
</gene>
<sequence length="207" mass="22904">MSPLPTRMSDHWWWRPGVRPGRRLLVWHILLDDQPQARTLVRECQSRLAGLDGLDLVPTRWLHMTTQIIGFADEISGAEVEAMTDAAAKRLRLLAPVTADIGKLWFHSEAVMLGIRPARALDPVRAAVRAAAGETVRVHQLADEPDWTPHVSVAYSHGDGPAAPVIEVFAVPPSACSFTVRAVHLVAQERTDRLYRWEPVAKVPLGG</sequence>
<evidence type="ECO:0000313" key="2">
    <source>
        <dbReference type="Proteomes" id="UP000572680"/>
    </source>
</evidence>
<accession>A0A7W3LHZ0</accession>
<proteinExistence type="predicted"/>